<organism evidence="2 3">
    <name type="scientific">Aquipseudomonas alcaligenes</name>
    <name type="common">Pseudomonas alcaligenes</name>
    <dbReference type="NCBI Taxonomy" id="43263"/>
    <lineage>
        <taxon>Bacteria</taxon>
        <taxon>Pseudomonadati</taxon>
        <taxon>Pseudomonadota</taxon>
        <taxon>Gammaproteobacteria</taxon>
        <taxon>Pseudomonadales</taxon>
        <taxon>Pseudomonadaceae</taxon>
        <taxon>Aquipseudomonas</taxon>
    </lineage>
</organism>
<gene>
    <name evidence="2" type="ORF">KAM436_25060</name>
</gene>
<evidence type="ECO:0000256" key="1">
    <source>
        <dbReference type="SAM" id="MobiDB-lite"/>
    </source>
</evidence>
<evidence type="ECO:0000313" key="2">
    <source>
        <dbReference type="EMBL" id="GIZ93538.1"/>
    </source>
</evidence>
<accession>A0ABD0AWJ7</accession>
<feature type="region of interest" description="Disordered" evidence="1">
    <location>
        <begin position="33"/>
        <end position="71"/>
    </location>
</feature>
<sequence length="71" mass="7907">MLALHLVEGSDQLAEQAAVRILLGFDHVGREMHGGNQNLFRSTSSRAEQRCQQQSAKHSLSTPRHIDLVDN</sequence>
<proteinExistence type="predicted"/>
<dbReference type="AlphaFoldDB" id="A0ABD0AWJ7"/>
<reference evidence="2 3" key="1">
    <citation type="submission" date="2021-07" db="EMBL/GenBank/DDBJ databases">
        <title>Whole genome sequencing of carbapenem-resistant Pseudomonas spp. isolated in Japan.</title>
        <authorList>
            <person name="Suzuki M."/>
            <person name="Maehana S."/>
            <person name="Kitasato H."/>
        </authorList>
    </citation>
    <scope>NUCLEOTIDE SEQUENCE [LARGE SCALE GENOMIC DNA]</scope>
    <source>
        <strain evidence="2 3">KAM436</strain>
    </source>
</reference>
<dbReference type="EMBL" id="BPMT01000008">
    <property type="protein sequence ID" value="GIZ93538.1"/>
    <property type="molecule type" value="Genomic_DNA"/>
</dbReference>
<dbReference type="Proteomes" id="UP000887228">
    <property type="component" value="Unassembled WGS sequence"/>
</dbReference>
<name>A0ABD0AWJ7_AQUAC</name>
<evidence type="ECO:0000313" key="3">
    <source>
        <dbReference type="Proteomes" id="UP000887228"/>
    </source>
</evidence>
<protein>
    <submittedName>
        <fullName evidence="2">Uncharacterized protein</fullName>
    </submittedName>
</protein>
<comment type="caution">
    <text evidence="2">The sequence shown here is derived from an EMBL/GenBank/DDBJ whole genome shotgun (WGS) entry which is preliminary data.</text>
</comment>
<feature type="compositionally biased region" description="Polar residues" evidence="1">
    <location>
        <begin position="35"/>
        <end position="62"/>
    </location>
</feature>